<evidence type="ECO:0000259" key="1">
    <source>
        <dbReference type="Pfam" id="PF09820"/>
    </source>
</evidence>
<dbReference type="Proteomes" id="UP000294527">
    <property type="component" value="Unassembled WGS sequence"/>
</dbReference>
<comment type="caution">
    <text evidence="2">The sequence shown here is derived from an EMBL/GenBank/DDBJ whole genome shotgun (WGS) entry which is preliminary data.</text>
</comment>
<accession>A0A4R4GI13</accession>
<dbReference type="PANTHER" id="PTHR34825">
    <property type="entry name" value="CONSERVED PROTEIN, WITH A WEAK D-GALACTARATE DEHYDRATASE/ALTRONATE HYDROLASE DOMAIN"/>
    <property type="match status" value="1"/>
</dbReference>
<feature type="domain" description="AAA-ATPase-like" evidence="1">
    <location>
        <begin position="7"/>
        <end position="53"/>
    </location>
</feature>
<evidence type="ECO:0000313" key="3">
    <source>
        <dbReference type="Proteomes" id="UP000294527"/>
    </source>
</evidence>
<gene>
    <name evidence="2" type="ORF">E1I98_04425</name>
</gene>
<dbReference type="EMBL" id="SLTU01000001">
    <property type="protein sequence ID" value="TDA75663.1"/>
    <property type="molecule type" value="Genomic_DNA"/>
</dbReference>
<dbReference type="PANTHER" id="PTHR34825:SF1">
    <property type="entry name" value="AAA-ATPASE-LIKE DOMAIN-CONTAINING PROTEIN"/>
    <property type="match status" value="1"/>
</dbReference>
<evidence type="ECO:0000313" key="2">
    <source>
        <dbReference type="EMBL" id="TDA75663.1"/>
    </source>
</evidence>
<sequence length="88" mass="10704">MSNKIYPIGIQNFEKIRRDGYFIDKTALVYQMVKTGSYYFLSRPRRFGKSLSSLPWKLTFKVRRSCLKVWQWRSWKRIGSNILFCIWI</sequence>
<dbReference type="InterPro" id="IPR018631">
    <property type="entry name" value="AAA-ATPase-like_dom"/>
</dbReference>
<proteinExistence type="predicted"/>
<organism evidence="2 3">
    <name type="scientific">Phocaeicola dorei</name>
    <dbReference type="NCBI Taxonomy" id="357276"/>
    <lineage>
        <taxon>Bacteria</taxon>
        <taxon>Pseudomonadati</taxon>
        <taxon>Bacteroidota</taxon>
        <taxon>Bacteroidia</taxon>
        <taxon>Bacteroidales</taxon>
        <taxon>Bacteroidaceae</taxon>
        <taxon>Phocaeicola</taxon>
    </lineage>
</organism>
<dbReference type="AlphaFoldDB" id="A0A4R4GI13"/>
<protein>
    <recommendedName>
        <fullName evidence="1">AAA-ATPase-like domain-containing protein</fullName>
    </recommendedName>
</protein>
<name>A0A4R4GI13_9BACT</name>
<reference evidence="2 3" key="1">
    <citation type="journal article" date="2019" name="Nat. Microbiol.">
        <title>Genomic variation and strain-specific functional adaptation in the human gut microbiome during early life.</title>
        <authorList>
            <person name="Vatanen T."/>
            <person name="Plichta D.R."/>
            <person name="Somani J."/>
            <person name="Munch P.C."/>
            <person name="Arthur T.D."/>
            <person name="Hall A.B."/>
            <person name="Rudolf S."/>
            <person name="Oakeley E.J."/>
            <person name="Ke X."/>
            <person name="Young R.A."/>
            <person name="Haiser H.J."/>
            <person name="Kolde R."/>
            <person name="Yassour M."/>
            <person name="Luopajarvi K."/>
            <person name="Siljander H."/>
            <person name="Virtanen S.M."/>
            <person name="Ilonen J."/>
            <person name="Uibo R."/>
            <person name="Tillmann V."/>
            <person name="Mokurov S."/>
            <person name="Dorshakova N."/>
            <person name="Porter J.A."/>
            <person name="McHardy A.C."/>
            <person name="Lahdesmaki H."/>
            <person name="Vlamakis H."/>
            <person name="Huttenhower C."/>
            <person name="Knip M."/>
            <person name="Xavier R.J."/>
        </authorList>
    </citation>
    <scope>NUCLEOTIDE SEQUENCE [LARGE SCALE GENOMIC DNA]</scope>
    <source>
        <strain evidence="2 3">RJX1047</strain>
    </source>
</reference>
<dbReference type="Pfam" id="PF09820">
    <property type="entry name" value="AAA-ATPase_like"/>
    <property type="match status" value="1"/>
</dbReference>